<dbReference type="InterPro" id="IPR001647">
    <property type="entry name" value="HTH_TetR"/>
</dbReference>
<dbReference type="EMBL" id="JAXAVX010000018">
    <property type="protein sequence ID" value="MDX8153670.1"/>
    <property type="molecule type" value="Genomic_DNA"/>
</dbReference>
<evidence type="ECO:0000313" key="6">
    <source>
        <dbReference type="Proteomes" id="UP001277761"/>
    </source>
</evidence>
<comment type="caution">
    <text evidence="5">The sequence shown here is derived from an EMBL/GenBank/DDBJ whole genome shotgun (WGS) entry which is preliminary data.</text>
</comment>
<evidence type="ECO:0000259" key="4">
    <source>
        <dbReference type="PROSITE" id="PS50977"/>
    </source>
</evidence>
<evidence type="ECO:0000256" key="3">
    <source>
        <dbReference type="SAM" id="MobiDB-lite"/>
    </source>
</evidence>
<accession>A0ABU4VP81</accession>
<feature type="region of interest" description="Disordered" evidence="3">
    <location>
        <begin position="1"/>
        <end position="23"/>
    </location>
</feature>
<dbReference type="Proteomes" id="UP001277761">
    <property type="component" value="Unassembled WGS sequence"/>
</dbReference>
<feature type="domain" description="HTH tetR-type" evidence="4">
    <location>
        <begin position="29"/>
        <end position="89"/>
    </location>
</feature>
<dbReference type="InterPro" id="IPR036271">
    <property type="entry name" value="Tet_transcr_reg_TetR-rel_C_sf"/>
</dbReference>
<feature type="compositionally biased region" description="Pro residues" evidence="3">
    <location>
        <begin position="1"/>
        <end position="13"/>
    </location>
</feature>
<dbReference type="Pfam" id="PF00440">
    <property type="entry name" value="TetR_N"/>
    <property type="match status" value="1"/>
</dbReference>
<evidence type="ECO:0000256" key="2">
    <source>
        <dbReference type="PROSITE-ProRule" id="PRU00335"/>
    </source>
</evidence>
<organism evidence="5 6">
    <name type="scientific">Patulibacter brassicae</name>
    <dbReference type="NCBI Taxonomy" id="1705717"/>
    <lineage>
        <taxon>Bacteria</taxon>
        <taxon>Bacillati</taxon>
        <taxon>Actinomycetota</taxon>
        <taxon>Thermoleophilia</taxon>
        <taxon>Solirubrobacterales</taxon>
        <taxon>Patulibacteraceae</taxon>
        <taxon>Patulibacter</taxon>
    </lineage>
</organism>
<dbReference type="PROSITE" id="PS50977">
    <property type="entry name" value="HTH_TETR_2"/>
    <property type="match status" value="1"/>
</dbReference>
<dbReference type="SUPFAM" id="SSF46689">
    <property type="entry name" value="Homeodomain-like"/>
    <property type="match status" value="1"/>
</dbReference>
<dbReference type="PANTHER" id="PTHR30055">
    <property type="entry name" value="HTH-TYPE TRANSCRIPTIONAL REGULATOR RUTR"/>
    <property type="match status" value="1"/>
</dbReference>
<dbReference type="PANTHER" id="PTHR30055:SF158">
    <property type="entry name" value="POSSIBLE TRANSCRIPTIONAL REGULATORY PROTEIN (PROBABLY TETR-FAMILY)"/>
    <property type="match status" value="1"/>
</dbReference>
<dbReference type="InterPro" id="IPR009057">
    <property type="entry name" value="Homeodomain-like_sf"/>
</dbReference>
<proteinExistence type="predicted"/>
<dbReference type="InterPro" id="IPR050109">
    <property type="entry name" value="HTH-type_TetR-like_transc_reg"/>
</dbReference>
<sequence>MIPPDAPLPPAPAAPGDVEGFPRGRVPRAVRERQVLGLARGLFAERGYQQASMDELASRAGVSKPVIYDLVGSKEALYERCVAETASELARVVTDAVQAATSPEQRLRDGATAFLRWVAEPHGGWDLLLAPGPEAGREPILEIRRRQSALLTELLRATLAELGTSLEPWRVEAIGAALNTGFEGIAFWWRESEHEVSAEELVDWLTSIYLPGIFAIVDSPHASPLPRPDAA</sequence>
<keyword evidence="1 2" id="KW-0238">DNA-binding</keyword>
<reference evidence="5 6" key="1">
    <citation type="submission" date="2023-11" db="EMBL/GenBank/DDBJ databases">
        <authorList>
            <person name="Xu M."/>
            <person name="Jiang T."/>
        </authorList>
    </citation>
    <scope>NUCLEOTIDE SEQUENCE [LARGE SCALE GENOMIC DNA]</scope>
    <source>
        <strain evidence="5 6">SD</strain>
    </source>
</reference>
<evidence type="ECO:0000313" key="5">
    <source>
        <dbReference type="EMBL" id="MDX8153670.1"/>
    </source>
</evidence>
<dbReference type="RefSeq" id="WP_319955820.1">
    <property type="nucleotide sequence ID" value="NZ_JAXAVX010000018.1"/>
</dbReference>
<feature type="DNA-binding region" description="H-T-H motif" evidence="2">
    <location>
        <begin position="52"/>
        <end position="71"/>
    </location>
</feature>
<keyword evidence="6" id="KW-1185">Reference proteome</keyword>
<evidence type="ECO:0000256" key="1">
    <source>
        <dbReference type="ARBA" id="ARBA00023125"/>
    </source>
</evidence>
<dbReference type="SUPFAM" id="SSF48498">
    <property type="entry name" value="Tetracyclin repressor-like, C-terminal domain"/>
    <property type="match status" value="1"/>
</dbReference>
<dbReference type="PRINTS" id="PR00455">
    <property type="entry name" value="HTHTETR"/>
</dbReference>
<dbReference type="Gene3D" id="1.10.357.10">
    <property type="entry name" value="Tetracycline Repressor, domain 2"/>
    <property type="match status" value="1"/>
</dbReference>
<name>A0ABU4VP81_9ACTN</name>
<protein>
    <submittedName>
        <fullName evidence="5">TetR/AcrR family transcriptional regulator</fullName>
    </submittedName>
</protein>
<gene>
    <name evidence="5" type="ORF">SK069_18885</name>
</gene>